<name>A0ACA6QIL3_VIBAE</name>
<dbReference type="EMBL" id="CP001805">
    <property type="protein sequence ID" value="ACY50224.1"/>
    <property type="molecule type" value="Genomic_DNA"/>
</dbReference>
<accession>A0ACA6QIL3</accession>
<organism evidence="1 2">
    <name type="scientific">Vibrio antiquarius (strain Ex25)</name>
    <dbReference type="NCBI Taxonomy" id="150340"/>
    <lineage>
        <taxon>Bacteria</taxon>
        <taxon>Pseudomonadati</taxon>
        <taxon>Pseudomonadota</taxon>
        <taxon>Gammaproteobacteria</taxon>
        <taxon>Vibrionales</taxon>
        <taxon>Vibrionaceae</taxon>
        <taxon>Vibrio</taxon>
        <taxon>Vibrio diabolicus subgroup</taxon>
    </lineage>
</organism>
<proteinExistence type="predicted"/>
<evidence type="ECO:0000313" key="2">
    <source>
        <dbReference type="Proteomes" id="UP000002571"/>
    </source>
</evidence>
<evidence type="ECO:0000313" key="1">
    <source>
        <dbReference type="EMBL" id="ACY50224.1"/>
    </source>
</evidence>
<keyword evidence="2" id="KW-1185">Reference proteome</keyword>
<dbReference type="Proteomes" id="UP000002571">
    <property type="component" value="Chromosome 1"/>
</dbReference>
<protein>
    <submittedName>
        <fullName evidence="1">Uncharacterized protein</fullName>
    </submittedName>
</protein>
<gene>
    <name evidence="1" type="ordered locus">VEA_002061</name>
</gene>
<reference evidence="1" key="1">
    <citation type="submission" date="2009-10" db="EMBL/GenBank/DDBJ databases">
        <authorList>
            <consortium name="Los Alamos National Laboratory (LANL)"/>
            <consortium name="National Microbial Pathogen Data Resource (NMPDR)"/>
            <person name="Munk A.C."/>
            <person name="Tapia R."/>
            <person name="Green L."/>
            <person name="Rogers Y."/>
            <person name="Detter J.C."/>
            <person name="Bruce D."/>
            <person name="Brettin T.S."/>
            <person name="Colwell R."/>
            <person name="Huq A."/>
            <person name="Grim C.J."/>
            <person name="Hasan N.A."/>
            <person name="Vonstein V."/>
            <person name="Bartels D."/>
        </authorList>
    </citation>
    <scope>NUCLEOTIDE SEQUENCE</scope>
    <source>
        <strain evidence="1">EX25</strain>
    </source>
</reference>
<sequence>MFMGREKGVVDFTTHTYRFVKNTPKNKLAFLLAKLELA</sequence>